<name>A0A2P6VF72_9CHLO</name>
<feature type="domain" description="MPBQ/MBSQ family SAM-binding methyltransferase profile" evidence="2">
    <location>
        <begin position="70"/>
        <end position="280"/>
    </location>
</feature>
<accession>A0A2P6VF72</accession>
<dbReference type="InterPro" id="IPR013216">
    <property type="entry name" value="Methyltransf_11"/>
</dbReference>
<reference evidence="3 4" key="1">
    <citation type="journal article" date="2018" name="Plant J.">
        <title>Genome sequences of Chlorella sorokiniana UTEX 1602 and Micractinium conductrix SAG 241.80: implications to maltose excretion by a green alga.</title>
        <authorList>
            <person name="Arriola M.B."/>
            <person name="Velmurugan N."/>
            <person name="Zhang Y."/>
            <person name="Plunkett M.H."/>
            <person name="Hondzo H."/>
            <person name="Barney B.M."/>
        </authorList>
    </citation>
    <scope>NUCLEOTIDE SEQUENCE [LARGE SCALE GENOMIC DNA]</scope>
    <source>
        <strain evidence="3 4">SAG 241.80</strain>
    </source>
</reference>
<dbReference type="Proteomes" id="UP000239649">
    <property type="component" value="Unassembled WGS sequence"/>
</dbReference>
<keyword evidence="1" id="KW-0472">Membrane</keyword>
<evidence type="ECO:0000313" key="3">
    <source>
        <dbReference type="EMBL" id="PSC72721.1"/>
    </source>
</evidence>
<protein>
    <submittedName>
        <fullName evidence="3">2-methyl-6-phytyl-1,4-hydroquinone chloroplastic</fullName>
    </submittedName>
</protein>
<comment type="caution">
    <text evidence="3">The sequence shown here is derived from an EMBL/GenBank/DDBJ whole genome shotgun (WGS) entry which is preliminary data.</text>
</comment>
<evidence type="ECO:0000256" key="1">
    <source>
        <dbReference type="SAM" id="Phobius"/>
    </source>
</evidence>
<dbReference type="OrthoDB" id="10017101at2759"/>
<dbReference type="PANTHER" id="PTHR44516">
    <property type="entry name" value="2-METHYL-6-PHYTYL-1,4-HYDROQUINONE METHYLTRANSFERASE, CHLOROPLASTIC"/>
    <property type="match status" value="1"/>
</dbReference>
<dbReference type="Pfam" id="PF08241">
    <property type="entry name" value="Methyltransf_11"/>
    <property type="match status" value="1"/>
</dbReference>
<keyword evidence="1" id="KW-1133">Transmembrane helix</keyword>
<dbReference type="InterPro" id="IPR029063">
    <property type="entry name" value="SAM-dependent_MTases_sf"/>
</dbReference>
<dbReference type="InterPro" id="IPR044649">
    <property type="entry name" value="MPBQ/MSBQ_MT"/>
</dbReference>
<dbReference type="CDD" id="cd02440">
    <property type="entry name" value="AdoMet_MTases"/>
    <property type="match status" value="1"/>
</dbReference>
<dbReference type="GO" id="GO:0051741">
    <property type="term" value="F:2-methyl-6-phytyl-1,4-benzoquinone methyltransferase activity"/>
    <property type="evidence" value="ECO:0007669"/>
    <property type="project" value="InterPro"/>
</dbReference>
<dbReference type="PANTHER" id="PTHR44516:SF11">
    <property type="entry name" value="2-METHYL-6-PHYTYL-1,4-HYDROQUINONE METHYLTRANSFERASE 2, CHLOROPLASTIC"/>
    <property type="match status" value="1"/>
</dbReference>
<dbReference type="AlphaFoldDB" id="A0A2P6VF72"/>
<keyword evidence="4" id="KW-1185">Reference proteome</keyword>
<organism evidence="3 4">
    <name type="scientific">Micractinium conductrix</name>
    <dbReference type="NCBI Taxonomy" id="554055"/>
    <lineage>
        <taxon>Eukaryota</taxon>
        <taxon>Viridiplantae</taxon>
        <taxon>Chlorophyta</taxon>
        <taxon>core chlorophytes</taxon>
        <taxon>Trebouxiophyceae</taxon>
        <taxon>Chlorellales</taxon>
        <taxon>Chlorellaceae</taxon>
        <taxon>Chlorella clade</taxon>
        <taxon>Micractinium</taxon>
    </lineage>
</organism>
<feature type="transmembrane region" description="Helical" evidence="1">
    <location>
        <begin position="310"/>
        <end position="333"/>
    </location>
</feature>
<gene>
    <name evidence="3" type="ORF">C2E20_4041</name>
</gene>
<evidence type="ECO:0000313" key="4">
    <source>
        <dbReference type="Proteomes" id="UP000239649"/>
    </source>
</evidence>
<dbReference type="Gene3D" id="3.40.50.150">
    <property type="entry name" value="Vaccinia Virus protein VP39"/>
    <property type="match status" value="1"/>
</dbReference>
<proteinExistence type="predicted"/>
<dbReference type="EMBL" id="LHPF02000009">
    <property type="protein sequence ID" value="PSC72721.1"/>
    <property type="molecule type" value="Genomic_DNA"/>
</dbReference>
<evidence type="ECO:0000259" key="2">
    <source>
        <dbReference type="PROSITE" id="PS51734"/>
    </source>
</evidence>
<dbReference type="InterPro" id="IPR031164">
    <property type="entry name" value="SAM_MPBQ_MSBQ_MT"/>
</dbReference>
<dbReference type="PROSITE" id="PS51734">
    <property type="entry name" value="SAM_MPBQ_MSBQ_MT"/>
    <property type="match status" value="1"/>
</dbReference>
<sequence length="348" mass="37967">MNSCLAPLAAQPLAAPASRPLLPSRARAGRVAGALDGRSAAQAARSAARRQAVAAAAGSSYKRDFSAKPRLIQHKNEAKAFYAFLSQVYDYIVNPGHWTTDMREDALSVAQLDSPDLKVVDVGGGTGFCTQGVVKAGIPTTNITLIDQSPQQLDKARQKADLKGVTILEGDAEDLPFAADTFDRYVSAGSIEYWPEPQRGICESYRVIKPGGMACMIGPVHPTHPISRTMADLWMLFPTEEEYIQWFTAAGFTDIQLKRIGPSWYRGVRRHGLIMGCSVTARKPTAGDSPLELGPKAEVSEKINTNPLSFLLRVVLGSVGGFWYFVLPVYFYFKNLVWPRSGPLADKF</sequence>
<dbReference type="SUPFAM" id="SSF53335">
    <property type="entry name" value="S-adenosyl-L-methionine-dependent methyltransferases"/>
    <property type="match status" value="1"/>
</dbReference>
<dbReference type="GO" id="GO:0032259">
    <property type="term" value="P:methylation"/>
    <property type="evidence" value="ECO:0007669"/>
    <property type="project" value="InterPro"/>
</dbReference>
<keyword evidence="1" id="KW-0812">Transmembrane</keyword>
<dbReference type="STRING" id="554055.A0A2P6VF72"/>